<evidence type="ECO:0000313" key="7">
    <source>
        <dbReference type="EMBL" id="KAK5774132.1"/>
    </source>
</evidence>
<accession>A0AAN7WLM4</accession>
<dbReference type="FunFam" id="3.50.80.10:FF:000001">
    <property type="entry name" value="D-aminoacyl-tRNA deacylase"/>
    <property type="match status" value="1"/>
</dbReference>
<dbReference type="GO" id="GO:0000049">
    <property type="term" value="F:tRNA binding"/>
    <property type="evidence" value="ECO:0007669"/>
    <property type="project" value="UniProtKB-KW"/>
</dbReference>
<keyword evidence="6" id="KW-0963">Cytoplasm</keyword>
<dbReference type="Gene3D" id="3.50.80.10">
    <property type="entry name" value="D-tyrosyl-tRNA(Tyr) deacylase"/>
    <property type="match status" value="1"/>
</dbReference>
<dbReference type="Pfam" id="PF02580">
    <property type="entry name" value="Tyr_Deacylase"/>
    <property type="match status" value="1"/>
</dbReference>
<evidence type="ECO:0000256" key="1">
    <source>
        <dbReference type="ARBA" id="ARBA00009673"/>
    </source>
</evidence>
<keyword evidence="6" id="KW-0820">tRNA-binding</keyword>
<dbReference type="InterPro" id="IPR003732">
    <property type="entry name" value="Daa-tRNA_deacyls_DTD"/>
</dbReference>
<dbReference type="GO" id="GO:0051500">
    <property type="term" value="F:D-tyrosyl-tRNA(Tyr) deacylase activity"/>
    <property type="evidence" value="ECO:0007669"/>
    <property type="project" value="TreeGrafter"/>
</dbReference>
<evidence type="ECO:0000313" key="8">
    <source>
        <dbReference type="Proteomes" id="UP001306508"/>
    </source>
</evidence>
<dbReference type="GO" id="GO:0005737">
    <property type="term" value="C:cytoplasm"/>
    <property type="evidence" value="ECO:0007669"/>
    <property type="project" value="UniProtKB-SubCell"/>
</dbReference>
<comment type="similarity">
    <text evidence="1 6">Belongs to the DTD family.</text>
</comment>
<evidence type="ECO:0000256" key="4">
    <source>
        <dbReference type="ARBA" id="ARBA00047676"/>
    </source>
</evidence>
<dbReference type="CDD" id="cd00563">
    <property type="entry name" value="Dtyr_deacylase"/>
    <property type="match status" value="1"/>
</dbReference>
<dbReference type="EMBL" id="JAWIZZ010000056">
    <property type="protein sequence ID" value="KAK5774132.1"/>
    <property type="molecule type" value="Genomic_DNA"/>
</dbReference>
<name>A0AAN7WLM4_9SACH</name>
<proteinExistence type="inferred from homology"/>
<dbReference type="SUPFAM" id="SSF69500">
    <property type="entry name" value="DTD-like"/>
    <property type="match status" value="1"/>
</dbReference>
<dbReference type="AlphaFoldDB" id="A0AAN7WLM4"/>
<comment type="caution">
    <text evidence="7">The sequence shown here is derived from an EMBL/GenBank/DDBJ whole genome shotgun (WGS) entry which is preliminary data.</text>
</comment>
<dbReference type="HAMAP" id="MF_00518">
    <property type="entry name" value="Deacylase_Dtd"/>
    <property type="match status" value="1"/>
</dbReference>
<keyword evidence="6" id="KW-0694">RNA-binding</keyword>
<dbReference type="PANTHER" id="PTHR10472:SF5">
    <property type="entry name" value="D-AMINOACYL-TRNA DEACYLASE 1"/>
    <property type="match status" value="1"/>
</dbReference>
<keyword evidence="6" id="KW-0378">Hydrolase</keyword>
<gene>
    <name evidence="7" type="ORF">RI543_004666</name>
</gene>
<protein>
    <recommendedName>
        <fullName evidence="3 6">D-aminoacyl-tRNA deacylase</fullName>
        <ecNumber evidence="2 6">3.1.1.96</ecNumber>
    </recommendedName>
</protein>
<dbReference type="InterPro" id="IPR023509">
    <property type="entry name" value="DTD-like_sf"/>
</dbReference>
<dbReference type="Proteomes" id="UP001306508">
    <property type="component" value="Unassembled WGS sequence"/>
</dbReference>
<comment type="subcellular location">
    <subcellularLocation>
        <location evidence="6">Cytoplasm</location>
    </subcellularLocation>
</comment>
<dbReference type="EC" id="3.1.1.96" evidence="2 6"/>
<evidence type="ECO:0000256" key="3">
    <source>
        <dbReference type="ARBA" id="ARBA00020007"/>
    </source>
</evidence>
<reference evidence="8" key="1">
    <citation type="submission" date="2023-07" db="EMBL/GenBank/DDBJ databases">
        <title>A draft genome of Kazachstania heterogenica Y-27499.</title>
        <authorList>
            <person name="Donic C."/>
            <person name="Kralova J.S."/>
            <person name="Fidel L."/>
            <person name="Ben-Dor S."/>
            <person name="Jung S."/>
        </authorList>
    </citation>
    <scope>NUCLEOTIDE SEQUENCE [LARGE SCALE GENOMIC DNA]</scope>
    <source>
        <strain evidence="8">Y27499</strain>
    </source>
</reference>
<comment type="catalytic activity">
    <reaction evidence="5">
        <text>a D-aminoacyl-tRNA + H2O = a tRNA + a D-alpha-amino acid + H(+)</text>
        <dbReference type="Rhea" id="RHEA:13953"/>
        <dbReference type="Rhea" id="RHEA-COMP:10123"/>
        <dbReference type="Rhea" id="RHEA-COMP:10124"/>
        <dbReference type="ChEBI" id="CHEBI:15377"/>
        <dbReference type="ChEBI" id="CHEBI:15378"/>
        <dbReference type="ChEBI" id="CHEBI:59871"/>
        <dbReference type="ChEBI" id="CHEBI:78442"/>
        <dbReference type="ChEBI" id="CHEBI:79333"/>
        <dbReference type="EC" id="3.1.1.96"/>
    </reaction>
</comment>
<evidence type="ECO:0000256" key="5">
    <source>
        <dbReference type="ARBA" id="ARBA00048018"/>
    </source>
</evidence>
<comment type="catalytic activity">
    <reaction evidence="4">
        <text>glycyl-tRNA(Ala) + H2O = tRNA(Ala) + glycine + H(+)</text>
        <dbReference type="Rhea" id="RHEA:53744"/>
        <dbReference type="Rhea" id="RHEA-COMP:9657"/>
        <dbReference type="Rhea" id="RHEA-COMP:13640"/>
        <dbReference type="ChEBI" id="CHEBI:15377"/>
        <dbReference type="ChEBI" id="CHEBI:15378"/>
        <dbReference type="ChEBI" id="CHEBI:57305"/>
        <dbReference type="ChEBI" id="CHEBI:78442"/>
        <dbReference type="ChEBI" id="CHEBI:78522"/>
        <dbReference type="EC" id="3.1.1.96"/>
    </reaction>
</comment>
<dbReference type="NCBIfam" id="TIGR00256">
    <property type="entry name" value="D-aminoacyl-tRNA deacylase"/>
    <property type="match status" value="1"/>
</dbReference>
<keyword evidence="8" id="KW-1185">Reference proteome</keyword>
<evidence type="ECO:0000256" key="6">
    <source>
        <dbReference type="RuleBase" id="RU003470"/>
    </source>
</evidence>
<dbReference type="PANTHER" id="PTHR10472">
    <property type="entry name" value="D-TYROSYL-TRNA TYR DEACYLASE"/>
    <property type="match status" value="1"/>
</dbReference>
<sequence length="153" mass="17225">MKIVIQKVSQASVTVNNKIISKISKGYMLLVGISSEDTIEDINKLSNKVLNLRLFENPEKEGDYWRLNIKQIDNGQILSVSQFTLLARTNKGSKPDFHMAAKGHIAIDLYNEFLKNLRKELGEDRVKDGQFGAMMSCQLINEGPVTILLDSKN</sequence>
<organism evidence="7 8">
    <name type="scientific">Arxiozyma heterogenica</name>
    <dbReference type="NCBI Taxonomy" id="278026"/>
    <lineage>
        <taxon>Eukaryota</taxon>
        <taxon>Fungi</taxon>
        <taxon>Dikarya</taxon>
        <taxon>Ascomycota</taxon>
        <taxon>Saccharomycotina</taxon>
        <taxon>Saccharomycetes</taxon>
        <taxon>Saccharomycetales</taxon>
        <taxon>Saccharomycetaceae</taxon>
        <taxon>Arxiozyma</taxon>
    </lineage>
</organism>
<evidence type="ECO:0000256" key="2">
    <source>
        <dbReference type="ARBA" id="ARBA00013056"/>
    </source>
</evidence>